<accession>A0A1I5A8J9</accession>
<name>A0A1I5A8J9_9FLAO</name>
<dbReference type="Gene3D" id="1.10.390.10">
    <property type="entry name" value="Neutral Protease Domain 2"/>
    <property type="match status" value="1"/>
</dbReference>
<protein>
    <recommendedName>
        <fullName evidence="3">Metalloprotease</fullName>
    </recommendedName>
</protein>
<dbReference type="InterPro" id="IPR027268">
    <property type="entry name" value="Peptidase_M4/M1_CTD_sf"/>
</dbReference>
<dbReference type="EMBL" id="FOVL01000009">
    <property type="protein sequence ID" value="SFN58814.1"/>
    <property type="molecule type" value="Genomic_DNA"/>
</dbReference>
<evidence type="ECO:0008006" key="3">
    <source>
        <dbReference type="Google" id="ProtNLM"/>
    </source>
</evidence>
<evidence type="ECO:0000313" key="1">
    <source>
        <dbReference type="EMBL" id="SFN58814.1"/>
    </source>
</evidence>
<organism evidence="1 2">
    <name type="scientific">Salegentibacter flavus</name>
    <dbReference type="NCBI Taxonomy" id="287099"/>
    <lineage>
        <taxon>Bacteria</taxon>
        <taxon>Pseudomonadati</taxon>
        <taxon>Bacteroidota</taxon>
        <taxon>Flavobacteriia</taxon>
        <taxon>Flavobacteriales</taxon>
        <taxon>Flavobacteriaceae</taxon>
        <taxon>Salegentibacter</taxon>
    </lineage>
</organism>
<proteinExistence type="predicted"/>
<keyword evidence="2" id="KW-1185">Reference proteome</keyword>
<dbReference type="Proteomes" id="UP000199153">
    <property type="component" value="Unassembled WGS sequence"/>
</dbReference>
<gene>
    <name evidence="1" type="ORF">SAMN05660413_01741</name>
</gene>
<evidence type="ECO:0000313" key="2">
    <source>
        <dbReference type="Proteomes" id="UP000199153"/>
    </source>
</evidence>
<reference evidence="1 2" key="1">
    <citation type="submission" date="2016-10" db="EMBL/GenBank/DDBJ databases">
        <authorList>
            <person name="de Groot N.N."/>
        </authorList>
    </citation>
    <scope>NUCLEOTIDE SEQUENCE [LARGE SCALE GENOMIC DNA]</scope>
    <source>
        <strain evidence="1 2">DSM 17794</strain>
    </source>
</reference>
<dbReference type="AlphaFoldDB" id="A0A1I5A8J9"/>
<dbReference type="STRING" id="287099.SAMN05660413_01741"/>
<sequence>MFPLKYFIFYLLLITGIGLGFSQNSITIDAQLNDSLRTFDIQQEIIYKNESKDTLREIYLNDWANAFSSKSTPLARRFAEEFSRRFHFSKEIERGGTSINSLSQKSGNALTWSRPELHPDIIKVELPQALPPGEEFEIHLDYKLKIPSDKFTRYGVDNVGNYKLRYWYINLAVYRDGWQIFSHRNLDNQFTTPARLNITLSIPQNLYIASALAKRSSHTPNGIKTVQLVGLDRTESKLYLTKSYLFDSEYAHSHEILTDVEDDGLQPIVKNAILDRIIKFIYQRLGTYPHSTLFVTQEDYLNSPIYGLNQLPGFLRPYPDSFQYDIKQFKTIVNNLLNNSIQVNPRDEQWVKDAILISLMMDYVDTYYPRMKLIGNLSDIIGIRWFHAADLEFNDQYQFLHMNTARLNLDQPLATSQDSLIKFNINIANPYKAGVGIKYLEDYVESDAIKNSIQKFYKEKSMEPVSEKDFESYLEEGTDKDISWFFEEYVAKNEKIDFRINNLVKTKDSLKVTVLNKRRNGFPVSLYGLNDGQIVYKTWVDDFEREKTVNIPRKDIDRLALNYEGIIPEINQRDNYKRVTTLFNKPLQFRLLQDIEDPRYTQVFFMPEFDYNLYDGVSIGPKMYNKTFLNKNFQFSISPKYGFNSKTIVGSASLLYNQQFENKELHSIRYGLSGSRYSYNYGLFYEKYTPFIGFYFRDKYLRNNERQRLLIRNVNVRRDKNPAVPMARPDYNVFNINYQYSKPHLVDFHGASFDYQLAEKFSKVSMSLEYRKLFKSNRQINLRFFAGAFLYNDSQKTDYFSFALDRPTDYLFDYNYYGRSQGSGLFSQQIIVAEGGFKSQLQPEYANQWLTTANGSTNLWKFIFVYADAGLVKNQFESAKFLYDSGLRLSLVDDYFEVFFPVYSSLGWEVGQKNYDQKIRFIVSLDINTLIKLFTRRWY</sequence>